<feature type="transmembrane region" description="Helical" evidence="5">
    <location>
        <begin position="134"/>
        <end position="151"/>
    </location>
</feature>
<feature type="non-terminal residue" evidence="6">
    <location>
        <position position="157"/>
    </location>
</feature>
<accession>A0A1E7EU57</accession>
<reference evidence="6 7" key="1">
    <citation type="submission" date="2016-09" db="EMBL/GenBank/DDBJ databases">
        <title>Extensive genetic diversity and differential bi-allelic expression allows diatom success in the polar Southern Ocean.</title>
        <authorList>
            <consortium name="DOE Joint Genome Institute"/>
            <person name="Mock T."/>
            <person name="Otillar R.P."/>
            <person name="Strauss J."/>
            <person name="Dupont C."/>
            <person name="Frickenhaus S."/>
            <person name="Maumus F."/>
            <person name="Mcmullan M."/>
            <person name="Sanges R."/>
            <person name="Schmutz J."/>
            <person name="Toseland A."/>
            <person name="Valas R."/>
            <person name="Veluchamy A."/>
            <person name="Ward B.J."/>
            <person name="Allen A."/>
            <person name="Barry K."/>
            <person name="Falciatore A."/>
            <person name="Ferrante M."/>
            <person name="Fortunato A.E."/>
            <person name="Gloeckner G."/>
            <person name="Gruber A."/>
            <person name="Hipkin R."/>
            <person name="Janech M."/>
            <person name="Kroth P."/>
            <person name="Leese F."/>
            <person name="Lindquist E."/>
            <person name="Lyon B.R."/>
            <person name="Martin J."/>
            <person name="Mayer C."/>
            <person name="Parker M."/>
            <person name="Quesneville H."/>
            <person name="Raymond J."/>
            <person name="Uhlig C."/>
            <person name="Valentin K.U."/>
            <person name="Worden A.Z."/>
            <person name="Armbrust E.V."/>
            <person name="Bowler C."/>
            <person name="Green B."/>
            <person name="Moulton V."/>
            <person name="Van Oosterhout C."/>
            <person name="Grigoriev I."/>
        </authorList>
    </citation>
    <scope>NUCLEOTIDE SEQUENCE [LARGE SCALE GENOMIC DNA]</scope>
    <source>
        <strain evidence="6 7">CCMP1102</strain>
    </source>
</reference>
<feature type="transmembrane region" description="Helical" evidence="5">
    <location>
        <begin position="51"/>
        <end position="70"/>
    </location>
</feature>
<dbReference type="InParanoid" id="A0A1E7EU57"/>
<keyword evidence="7" id="KW-1185">Reference proteome</keyword>
<evidence type="ECO:0000256" key="1">
    <source>
        <dbReference type="ARBA" id="ARBA00004141"/>
    </source>
</evidence>
<evidence type="ECO:0000256" key="3">
    <source>
        <dbReference type="ARBA" id="ARBA00022989"/>
    </source>
</evidence>
<dbReference type="AlphaFoldDB" id="A0A1E7EU57"/>
<evidence type="ECO:0000313" key="7">
    <source>
        <dbReference type="Proteomes" id="UP000095751"/>
    </source>
</evidence>
<comment type="similarity">
    <text evidence="5">Belongs to the PRA1 family.</text>
</comment>
<dbReference type="Proteomes" id="UP000095751">
    <property type="component" value="Unassembled WGS sequence"/>
</dbReference>
<dbReference type="PANTHER" id="PTHR19317">
    <property type="entry name" value="PRENYLATED RAB ACCEPTOR 1-RELATED"/>
    <property type="match status" value="1"/>
</dbReference>
<evidence type="ECO:0000256" key="4">
    <source>
        <dbReference type="ARBA" id="ARBA00023136"/>
    </source>
</evidence>
<feature type="non-terminal residue" evidence="6">
    <location>
        <position position="1"/>
    </location>
</feature>
<keyword evidence="4 5" id="KW-0472">Membrane</keyword>
<dbReference type="Pfam" id="PF03208">
    <property type="entry name" value="PRA1"/>
    <property type="match status" value="1"/>
</dbReference>
<keyword evidence="3 5" id="KW-1133">Transmembrane helix</keyword>
<dbReference type="KEGG" id="fcy:FRACYDRAFT_151947"/>
<dbReference type="InterPro" id="IPR004895">
    <property type="entry name" value="Prenylated_rab_accept_PRA1"/>
</dbReference>
<evidence type="ECO:0000256" key="2">
    <source>
        <dbReference type="ARBA" id="ARBA00022692"/>
    </source>
</evidence>
<evidence type="ECO:0000256" key="5">
    <source>
        <dbReference type="RuleBase" id="RU363107"/>
    </source>
</evidence>
<organism evidence="6 7">
    <name type="scientific">Fragilariopsis cylindrus CCMP1102</name>
    <dbReference type="NCBI Taxonomy" id="635003"/>
    <lineage>
        <taxon>Eukaryota</taxon>
        <taxon>Sar</taxon>
        <taxon>Stramenopiles</taxon>
        <taxon>Ochrophyta</taxon>
        <taxon>Bacillariophyta</taxon>
        <taxon>Bacillariophyceae</taxon>
        <taxon>Bacillariophycidae</taxon>
        <taxon>Bacillariales</taxon>
        <taxon>Bacillariaceae</taxon>
        <taxon>Fragilariopsis</taxon>
    </lineage>
</organism>
<feature type="transmembrane region" description="Helical" evidence="5">
    <location>
        <begin position="12"/>
        <end position="30"/>
    </location>
</feature>
<dbReference type="EMBL" id="KV784375">
    <property type="protein sequence ID" value="OEU09568.1"/>
    <property type="molecule type" value="Genomic_DNA"/>
</dbReference>
<protein>
    <recommendedName>
        <fullName evidence="5">PRA1 family protein</fullName>
    </recommendedName>
</protein>
<dbReference type="PANTHER" id="PTHR19317:SF0">
    <property type="entry name" value="PRENYLATED RAB ACCEPTOR PROTEIN 1"/>
    <property type="match status" value="1"/>
</dbReference>
<feature type="transmembrane region" description="Helical" evidence="5">
    <location>
        <begin position="76"/>
        <end position="93"/>
    </location>
</feature>
<feature type="transmembrane region" description="Helical" evidence="5">
    <location>
        <begin position="105"/>
        <end position="128"/>
    </location>
</feature>
<dbReference type="OrthoDB" id="44302at2759"/>
<comment type="subcellular location">
    <subcellularLocation>
        <location evidence="1 5">Membrane</location>
        <topology evidence="1 5">Multi-pass membrane protein</topology>
    </subcellularLocation>
</comment>
<name>A0A1E7EU57_9STRA</name>
<evidence type="ECO:0000313" key="6">
    <source>
        <dbReference type="EMBL" id="OEU09568.1"/>
    </source>
</evidence>
<keyword evidence="2 5" id="KW-0812">Transmembrane</keyword>
<dbReference type="GO" id="GO:0016020">
    <property type="term" value="C:membrane"/>
    <property type="evidence" value="ECO:0007669"/>
    <property type="project" value="UniProtKB-SubCell"/>
</dbReference>
<dbReference type="GO" id="GO:0005794">
    <property type="term" value="C:Golgi apparatus"/>
    <property type="evidence" value="ECO:0007669"/>
    <property type="project" value="TreeGrafter"/>
</dbReference>
<sequence>RVTLDTVRPLNMFLGISGPSFCFSPTAFNAPVKKLDKSTYEKFQSRLKLNFAFFLSNYALLTVGVALVTALMHPGMVFLVGLIWGLWGLHAFLISNELILFGRNLGTVISISHRSTALTILTVFVILWKCLKPSITVVIISGLIIVVHALFRDPSHV</sequence>
<proteinExistence type="inferred from homology"/>
<gene>
    <name evidence="6" type="ORF">FRACYDRAFT_151947</name>
</gene>